<feature type="non-terminal residue" evidence="2">
    <location>
        <position position="1"/>
    </location>
</feature>
<proteinExistence type="predicted"/>
<feature type="non-terminal residue" evidence="2">
    <location>
        <position position="286"/>
    </location>
</feature>
<dbReference type="Proteomes" id="UP000574390">
    <property type="component" value="Unassembled WGS sequence"/>
</dbReference>
<evidence type="ECO:0000256" key="1">
    <source>
        <dbReference type="SAM" id="MobiDB-lite"/>
    </source>
</evidence>
<comment type="caution">
    <text evidence="2">The sequence shown here is derived from an EMBL/GenBank/DDBJ whole genome shotgun (WGS) entry which is preliminary data.</text>
</comment>
<dbReference type="EMBL" id="JABANM010008370">
    <property type="protein sequence ID" value="KAF4742722.1"/>
    <property type="molecule type" value="Genomic_DNA"/>
</dbReference>
<dbReference type="AlphaFoldDB" id="A0A7J6TD66"/>
<gene>
    <name evidence="2" type="ORF">FOZ62_008914</name>
</gene>
<protein>
    <submittedName>
        <fullName evidence="2">Uncharacterized protein</fullName>
    </submittedName>
</protein>
<reference evidence="2 3" key="1">
    <citation type="submission" date="2020-04" db="EMBL/GenBank/DDBJ databases">
        <title>Perkinsus olseni comparative genomics.</title>
        <authorList>
            <person name="Bogema D.R."/>
        </authorList>
    </citation>
    <scope>NUCLEOTIDE SEQUENCE [LARGE SCALE GENOMIC DNA]</scope>
    <source>
        <strain evidence="2">ATCC PRA-205</strain>
    </source>
</reference>
<name>A0A7J6TD66_PEROL</name>
<accession>A0A7J6TD66</accession>
<sequence length="286" mass="30386">SGHDIKVTGFVILPLSIPAGSYSGFIRETFLIVDNLVSVSILAGRHFLRDACATIDFGGNYPVLRIRGLSVIPLHRGLPSGDRTVSLTASSVARSSSSAPVVGVARPSPSPVAAVARSPLPPPVAGVARSSSPSLVTRSYTHGVDDKGLPPSASVLPPSTDAIRNYPVSSRSPTSTALPPTAKTLPRNRRVLRVVKDEGWITLYITEDVKTKQVGYTAEIMPNVVPPIGHNAFSRFSALHSNMVRANTAEWPASDSIWRNRMCDGKLRPLTASVSSSVVSVQNSYV</sequence>
<feature type="compositionally biased region" description="Polar residues" evidence="1">
    <location>
        <begin position="167"/>
        <end position="178"/>
    </location>
</feature>
<organism evidence="2 3">
    <name type="scientific">Perkinsus olseni</name>
    <name type="common">Perkinsus atlanticus</name>
    <dbReference type="NCBI Taxonomy" id="32597"/>
    <lineage>
        <taxon>Eukaryota</taxon>
        <taxon>Sar</taxon>
        <taxon>Alveolata</taxon>
        <taxon>Perkinsozoa</taxon>
        <taxon>Perkinsea</taxon>
        <taxon>Perkinsida</taxon>
        <taxon>Perkinsidae</taxon>
        <taxon>Perkinsus</taxon>
    </lineage>
</organism>
<evidence type="ECO:0000313" key="3">
    <source>
        <dbReference type="Proteomes" id="UP000574390"/>
    </source>
</evidence>
<feature type="region of interest" description="Disordered" evidence="1">
    <location>
        <begin position="137"/>
        <end position="184"/>
    </location>
</feature>
<evidence type="ECO:0000313" key="2">
    <source>
        <dbReference type="EMBL" id="KAF4742722.1"/>
    </source>
</evidence>